<reference evidence="2" key="1">
    <citation type="submission" date="2018-08" db="EMBL/GenBank/DDBJ databases">
        <authorList>
            <person name="Khan S.A."/>
            <person name="J S.E."/>
        </authorList>
    </citation>
    <scope>NUCLEOTIDE SEQUENCE [LARGE SCALE GENOMIC DNA]</scope>
    <source>
        <strain evidence="2">PoM-212</strain>
    </source>
</reference>
<dbReference type="AlphaFoldDB" id="A0A3R8Q3D8"/>
<proteinExistence type="predicted"/>
<reference evidence="2" key="2">
    <citation type="submission" date="2018-12" db="EMBL/GenBank/DDBJ databases">
        <title>Maribacter lutimaris sp. nov., isolated from marine sediment.</title>
        <authorList>
            <person name="Kim K.K."/>
        </authorList>
    </citation>
    <scope>NUCLEOTIDE SEQUENCE [LARGE SCALE GENOMIC DNA]</scope>
    <source>
        <strain evidence="2">PoM-212</strain>
    </source>
</reference>
<keyword evidence="2" id="KW-1185">Reference proteome</keyword>
<comment type="caution">
    <text evidence="1">The sequence shown here is derived from an EMBL/GenBank/DDBJ whole genome shotgun (WGS) entry which is preliminary data.</text>
</comment>
<name>A0A3R8Q3D8_9FLAO</name>
<accession>A0A3R8Q3D8</accession>
<organism evidence="1 2">
    <name type="scientific">Maribacter algicola</name>
    <dbReference type="NCBI Taxonomy" id="2498892"/>
    <lineage>
        <taxon>Bacteria</taxon>
        <taxon>Pseudomonadati</taxon>
        <taxon>Bacteroidota</taxon>
        <taxon>Flavobacteriia</taxon>
        <taxon>Flavobacteriales</taxon>
        <taxon>Flavobacteriaceae</taxon>
        <taxon>Maribacter</taxon>
    </lineage>
</organism>
<protein>
    <submittedName>
        <fullName evidence="1">Uncharacterized protein</fullName>
    </submittedName>
</protein>
<gene>
    <name evidence="1" type="ORF">DZC72_14435</name>
</gene>
<evidence type="ECO:0000313" key="2">
    <source>
        <dbReference type="Proteomes" id="UP000286990"/>
    </source>
</evidence>
<dbReference type="Proteomes" id="UP000286990">
    <property type="component" value="Unassembled WGS sequence"/>
</dbReference>
<dbReference type="EMBL" id="QUSX01000002">
    <property type="protein sequence ID" value="RRQ48856.1"/>
    <property type="molecule type" value="Genomic_DNA"/>
</dbReference>
<sequence length="67" mass="8114">MASIFVWKPKTEFYLYGVLIINMKIIQRKVLLETIEHYFYLQSILINCGYFIGFHCKKVADERIYFL</sequence>
<evidence type="ECO:0000313" key="1">
    <source>
        <dbReference type="EMBL" id="RRQ48856.1"/>
    </source>
</evidence>